<evidence type="ECO:0000256" key="2">
    <source>
        <dbReference type="ARBA" id="ARBA00020581"/>
    </source>
</evidence>
<keyword evidence="7" id="KW-1185">Reference proteome</keyword>
<dbReference type="OMA" id="FNPMNNG"/>
<dbReference type="GO" id="GO:0006412">
    <property type="term" value="P:translation"/>
    <property type="evidence" value="ECO:0007669"/>
    <property type="project" value="UniProtKB-KW"/>
</dbReference>
<dbReference type="InterPro" id="IPR036191">
    <property type="entry name" value="RRF_sf"/>
</dbReference>
<name>A0A8I6RGH9_CIMLE</name>
<evidence type="ECO:0000256" key="3">
    <source>
        <dbReference type="ARBA" id="ARBA00022917"/>
    </source>
</evidence>
<dbReference type="CTD" id="39067"/>
<evidence type="ECO:0000256" key="1">
    <source>
        <dbReference type="ARBA" id="ARBA00005912"/>
    </source>
</evidence>
<evidence type="ECO:0000313" key="7">
    <source>
        <dbReference type="Proteomes" id="UP000494040"/>
    </source>
</evidence>
<accession>A0A8I6RGH9</accession>
<proteinExistence type="inferred from homology"/>
<evidence type="ECO:0000256" key="4">
    <source>
        <dbReference type="ARBA" id="ARBA00033107"/>
    </source>
</evidence>
<dbReference type="Gene3D" id="3.30.1360.40">
    <property type="match status" value="1"/>
</dbReference>
<dbReference type="FunFam" id="3.30.1360.40:FF:000001">
    <property type="entry name" value="Ribosome-recycling factor"/>
    <property type="match status" value="1"/>
</dbReference>
<dbReference type="InterPro" id="IPR002661">
    <property type="entry name" value="Ribosome_recyc_fac"/>
</dbReference>
<dbReference type="GO" id="GO:0005739">
    <property type="term" value="C:mitochondrion"/>
    <property type="evidence" value="ECO:0007669"/>
    <property type="project" value="TreeGrafter"/>
</dbReference>
<dbReference type="Proteomes" id="UP000494040">
    <property type="component" value="Unassembled WGS sequence"/>
</dbReference>
<dbReference type="SUPFAM" id="SSF55194">
    <property type="entry name" value="Ribosome recycling factor, RRF"/>
    <property type="match status" value="1"/>
</dbReference>
<dbReference type="PANTHER" id="PTHR20982">
    <property type="entry name" value="RIBOSOME RECYCLING FACTOR"/>
    <property type="match status" value="1"/>
</dbReference>
<dbReference type="EnsemblMetazoa" id="XM_014387436.2">
    <property type="protein sequence ID" value="XP_014242922.1"/>
    <property type="gene ID" value="LOC106662966"/>
</dbReference>
<dbReference type="PANTHER" id="PTHR20982:SF3">
    <property type="entry name" value="MITOCHONDRIAL RIBOSOME RECYCLING FACTOR PSEUDO 1"/>
    <property type="match status" value="1"/>
</dbReference>
<dbReference type="RefSeq" id="XP_014242922.1">
    <property type="nucleotide sequence ID" value="XM_014387436.2"/>
</dbReference>
<dbReference type="GeneID" id="106662966"/>
<dbReference type="Gene3D" id="1.10.132.20">
    <property type="entry name" value="Ribosome-recycling factor"/>
    <property type="match status" value="1"/>
</dbReference>
<dbReference type="Pfam" id="PF01765">
    <property type="entry name" value="RRF"/>
    <property type="match status" value="1"/>
</dbReference>
<comment type="similarity">
    <text evidence="1">Belongs to the RRF family.</text>
</comment>
<dbReference type="AlphaFoldDB" id="A0A8I6RGH9"/>
<keyword evidence="3" id="KW-0648">Protein biosynthesis</keyword>
<organism evidence="6 7">
    <name type="scientific">Cimex lectularius</name>
    <name type="common">Bed bug</name>
    <name type="synonym">Acanthia lectularia</name>
    <dbReference type="NCBI Taxonomy" id="79782"/>
    <lineage>
        <taxon>Eukaryota</taxon>
        <taxon>Metazoa</taxon>
        <taxon>Ecdysozoa</taxon>
        <taxon>Arthropoda</taxon>
        <taxon>Hexapoda</taxon>
        <taxon>Insecta</taxon>
        <taxon>Pterygota</taxon>
        <taxon>Neoptera</taxon>
        <taxon>Paraneoptera</taxon>
        <taxon>Hemiptera</taxon>
        <taxon>Heteroptera</taxon>
        <taxon>Panheteroptera</taxon>
        <taxon>Cimicomorpha</taxon>
        <taxon>Cimicidae</taxon>
        <taxon>Cimex</taxon>
    </lineage>
</organism>
<reference evidence="6" key="1">
    <citation type="submission" date="2022-01" db="UniProtKB">
        <authorList>
            <consortium name="EnsemblMetazoa"/>
        </authorList>
    </citation>
    <scope>IDENTIFICATION</scope>
</reference>
<dbReference type="GO" id="GO:0043023">
    <property type="term" value="F:ribosomal large subunit binding"/>
    <property type="evidence" value="ECO:0007669"/>
    <property type="project" value="TreeGrafter"/>
</dbReference>
<dbReference type="InterPro" id="IPR023584">
    <property type="entry name" value="Ribosome_recyc_fac_dom"/>
</dbReference>
<sequence length="257" mass="29655">MSNLRCFVNCFVRGHRYFYTGRELMKNPLDRRILPSLQNDLTVRYYAKGKDKKKEDKGKGHKKKIEINELALAENINYDKMKTEMELSIERMKDSFAKHVSLRTTTGAIETLTITYEGKKYPLMEVAQIMRNNPKTIVLNLSSFPQVIPAVLKSLSQSGMNLNPQQDGTTIFLPVPRVTKEHRETLVKNAKALFIKCRDSIKDTNLKNIKLLKSKEKEGLSEDLSNQLIEQVKHIADDYIHQAEQLFEKKQNELLGN</sequence>
<dbReference type="OrthoDB" id="407355at2759"/>
<protein>
    <recommendedName>
        <fullName evidence="2">Ribosome-recycling factor, mitochondrial</fullName>
    </recommendedName>
    <alternativeName>
        <fullName evidence="4">Ribosome-releasing factor, mitochondrial</fullName>
    </alternativeName>
</protein>
<evidence type="ECO:0000259" key="5">
    <source>
        <dbReference type="Pfam" id="PF01765"/>
    </source>
</evidence>
<evidence type="ECO:0000313" key="6">
    <source>
        <dbReference type="EnsemblMetazoa" id="XP_014242922.1"/>
    </source>
</evidence>
<feature type="domain" description="Ribosome recycling factor" evidence="5">
    <location>
        <begin position="93"/>
        <end position="255"/>
    </location>
</feature>
<dbReference type="KEGG" id="clec:106662966"/>